<sequence>MIDRALDAIGSEFAPRSLPIHILPDKPLLQFSDAVFGSLEKAAKIALQEPGELRVLSGPVKPISSLLSDTSLNNYARGPSDFVTIIYRYIGHLLRDLPVENVYVSEHAIESVRQNLQSRYGTLIAEVAEADRRPVTEAKDFERQAELCAALACEIDMARPIRRFDIVQSPDTSSQPAMESPNRLCAAIVGLALAIASKRPAAVTMKTSDVLESGRLVVQARLPEFTAAMDSRVPVQSLTGEFLRVLPYLP</sequence>
<organism evidence="1 2">
    <name type="scientific">Microvirga guangxiensis</name>
    <dbReference type="NCBI Taxonomy" id="549386"/>
    <lineage>
        <taxon>Bacteria</taxon>
        <taxon>Pseudomonadati</taxon>
        <taxon>Pseudomonadota</taxon>
        <taxon>Alphaproteobacteria</taxon>
        <taxon>Hyphomicrobiales</taxon>
        <taxon>Methylobacteriaceae</taxon>
        <taxon>Microvirga</taxon>
    </lineage>
</organism>
<keyword evidence="2" id="KW-1185">Reference proteome</keyword>
<protein>
    <submittedName>
        <fullName evidence="1">Uncharacterized protein</fullName>
    </submittedName>
</protein>
<dbReference type="STRING" id="549386.SAMN02927923_00882"/>
<evidence type="ECO:0000313" key="2">
    <source>
        <dbReference type="Proteomes" id="UP000199569"/>
    </source>
</evidence>
<dbReference type="RefSeq" id="WP_091130707.1">
    <property type="nucleotide sequence ID" value="NZ_FMVJ01000003.1"/>
</dbReference>
<reference evidence="1 2" key="1">
    <citation type="submission" date="2016-10" db="EMBL/GenBank/DDBJ databases">
        <authorList>
            <person name="de Groot N.N."/>
        </authorList>
    </citation>
    <scope>NUCLEOTIDE SEQUENCE [LARGE SCALE GENOMIC DNA]</scope>
    <source>
        <strain evidence="1 2">CGMCC 1.7666</strain>
    </source>
</reference>
<accession>A0A1G5E4N0</accession>
<dbReference type="Proteomes" id="UP000199569">
    <property type="component" value="Unassembled WGS sequence"/>
</dbReference>
<name>A0A1G5E4N0_9HYPH</name>
<dbReference type="EMBL" id="FMVJ01000003">
    <property type="protein sequence ID" value="SCY21994.1"/>
    <property type="molecule type" value="Genomic_DNA"/>
</dbReference>
<evidence type="ECO:0000313" key="1">
    <source>
        <dbReference type="EMBL" id="SCY21994.1"/>
    </source>
</evidence>
<dbReference type="AlphaFoldDB" id="A0A1G5E4N0"/>
<gene>
    <name evidence="1" type="ORF">SAMN02927923_00882</name>
</gene>
<proteinExistence type="predicted"/>